<dbReference type="SMART" id="SM01260">
    <property type="entry name" value="LANC_like"/>
    <property type="match status" value="1"/>
</dbReference>
<feature type="binding site" evidence="1">
    <location>
        <position position="293"/>
    </location>
    <ligand>
        <name>Zn(2+)</name>
        <dbReference type="ChEBI" id="CHEBI:29105"/>
    </ligand>
</feature>
<dbReference type="PANTHER" id="PTHR12736:SF7">
    <property type="entry name" value="LANC-LIKE PROTEIN 3"/>
    <property type="match status" value="1"/>
</dbReference>
<dbReference type="OrthoDB" id="10257263at2759"/>
<feature type="binding site" evidence="1">
    <location>
        <position position="292"/>
    </location>
    <ligand>
        <name>Zn(2+)</name>
        <dbReference type="ChEBI" id="CHEBI:29105"/>
    </ligand>
</feature>
<dbReference type="CDD" id="cd04794">
    <property type="entry name" value="euk_LANCL"/>
    <property type="match status" value="1"/>
</dbReference>
<evidence type="ECO:0008006" key="4">
    <source>
        <dbReference type="Google" id="ProtNLM"/>
    </source>
</evidence>
<gene>
    <name evidence="2" type="ORF">CYLTODRAFT_458763</name>
</gene>
<protein>
    <recommendedName>
        <fullName evidence="4">Lanthionine synthetase C-like protein</fullName>
    </recommendedName>
</protein>
<dbReference type="PANTHER" id="PTHR12736">
    <property type="entry name" value="LANC-LIKE PROTEIN"/>
    <property type="match status" value="1"/>
</dbReference>
<dbReference type="Proteomes" id="UP000054007">
    <property type="component" value="Unassembled WGS sequence"/>
</dbReference>
<dbReference type="EMBL" id="KN880755">
    <property type="protein sequence ID" value="KIY62717.1"/>
    <property type="molecule type" value="Genomic_DNA"/>
</dbReference>
<sequence length="398" mass="44222">MERHLQLPSDSWIRIEDSVWAVERLDSLDAAHCSFLGTTIGSAILAIIRAIECTPERAERGNFDKAYDHLAEAIECARKVGLDSDEHCEFLYGRAGLLYGLMYLRQALRNVDASVPEVNDALELTVDKILGCIANVIFQHGRHGAAEYQAATQHTGMAPPLIWRWHGKRYLGAGHGLAGILHVLLLLPHGVLTHQEKCEIADTALWLVEQQEPEGNWPSKAPEPSVLVHKHASELVQWCHGAPGILIMLSNILIRHKDCTTPSQRHILHNSIRLAAELVYQRGFLRKGVGFCHGVGGSVYALLAASDAALDCGDAHNKEAESKRLLHRAAHLACMAVDYRSLAHTEDMQVPDRPWSLYEGLAGMCCAWREVIKRLGGEEELKKRDIGMPGFDDLDLWM</sequence>
<dbReference type="GO" id="GO:0005886">
    <property type="term" value="C:plasma membrane"/>
    <property type="evidence" value="ECO:0007669"/>
    <property type="project" value="TreeGrafter"/>
</dbReference>
<proteinExistence type="predicted"/>
<dbReference type="InterPro" id="IPR007822">
    <property type="entry name" value="LANC-like"/>
</dbReference>
<dbReference type="InterPro" id="IPR012341">
    <property type="entry name" value="6hp_glycosidase-like_sf"/>
</dbReference>
<accession>A0A0D7AWY4</accession>
<keyword evidence="1" id="KW-0862">Zinc</keyword>
<keyword evidence="3" id="KW-1185">Reference proteome</keyword>
<dbReference type="GO" id="GO:0005975">
    <property type="term" value="P:carbohydrate metabolic process"/>
    <property type="evidence" value="ECO:0007669"/>
    <property type="project" value="InterPro"/>
</dbReference>
<dbReference type="Gene3D" id="1.50.10.10">
    <property type="match status" value="1"/>
</dbReference>
<reference evidence="2 3" key="1">
    <citation type="journal article" date="2015" name="Fungal Genet. Biol.">
        <title>Evolution of novel wood decay mechanisms in Agaricales revealed by the genome sequences of Fistulina hepatica and Cylindrobasidium torrendii.</title>
        <authorList>
            <person name="Floudas D."/>
            <person name="Held B.W."/>
            <person name="Riley R."/>
            <person name="Nagy L.G."/>
            <person name="Koehler G."/>
            <person name="Ransdell A.S."/>
            <person name="Younus H."/>
            <person name="Chow J."/>
            <person name="Chiniquy J."/>
            <person name="Lipzen A."/>
            <person name="Tritt A."/>
            <person name="Sun H."/>
            <person name="Haridas S."/>
            <person name="LaButti K."/>
            <person name="Ohm R.A."/>
            <person name="Kues U."/>
            <person name="Blanchette R.A."/>
            <person name="Grigoriev I.V."/>
            <person name="Minto R.E."/>
            <person name="Hibbett D.S."/>
        </authorList>
    </citation>
    <scope>NUCLEOTIDE SEQUENCE [LARGE SCALE GENOMIC DNA]</scope>
    <source>
        <strain evidence="2 3">FP15055 ss-10</strain>
    </source>
</reference>
<feature type="binding site" evidence="1">
    <location>
        <position position="239"/>
    </location>
    <ligand>
        <name>Zn(2+)</name>
        <dbReference type="ChEBI" id="CHEBI:29105"/>
    </ligand>
</feature>
<name>A0A0D7AWY4_9AGAR</name>
<evidence type="ECO:0000256" key="1">
    <source>
        <dbReference type="PIRSR" id="PIRSR607822-1"/>
    </source>
</evidence>
<dbReference type="Pfam" id="PF05147">
    <property type="entry name" value="LANC_like"/>
    <property type="match status" value="1"/>
</dbReference>
<dbReference type="AlphaFoldDB" id="A0A0D7AWY4"/>
<evidence type="ECO:0000313" key="3">
    <source>
        <dbReference type="Proteomes" id="UP000054007"/>
    </source>
</evidence>
<dbReference type="GO" id="GO:0046872">
    <property type="term" value="F:metal ion binding"/>
    <property type="evidence" value="ECO:0007669"/>
    <property type="project" value="UniProtKB-KW"/>
</dbReference>
<dbReference type="GO" id="GO:0031179">
    <property type="term" value="P:peptide modification"/>
    <property type="evidence" value="ECO:0007669"/>
    <property type="project" value="InterPro"/>
</dbReference>
<keyword evidence="1" id="KW-0479">Metal-binding</keyword>
<dbReference type="PRINTS" id="PR01950">
    <property type="entry name" value="LANCSUPER"/>
</dbReference>
<organism evidence="2 3">
    <name type="scientific">Cylindrobasidium torrendii FP15055 ss-10</name>
    <dbReference type="NCBI Taxonomy" id="1314674"/>
    <lineage>
        <taxon>Eukaryota</taxon>
        <taxon>Fungi</taxon>
        <taxon>Dikarya</taxon>
        <taxon>Basidiomycota</taxon>
        <taxon>Agaricomycotina</taxon>
        <taxon>Agaricomycetes</taxon>
        <taxon>Agaricomycetidae</taxon>
        <taxon>Agaricales</taxon>
        <taxon>Marasmiineae</taxon>
        <taxon>Physalacriaceae</taxon>
        <taxon>Cylindrobasidium</taxon>
    </lineage>
</organism>
<evidence type="ECO:0000313" key="2">
    <source>
        <dbReference type="EMBL" id="KIY62717.1"/>
    </source>
</evidence>
<dbReference type="SUPFAM" id="SSF158745">
    <property type="entry name" value="LanC-like"/>
    <property type="match status" value="1"/>
</dbReference>